<evidence type="ECO:0000259" key="2">
    <source>
        <dbReference type="Pfam" id="PF04230"/>
    </source>
</evidence>
<protein>
    <submittedName>
        <fullName evidence="3">Polysaccharide pyruvyl transferase WcaK-like protein</fullName>
    </submittedName>
</protein>
<reference evidence="3 4" key="1">
    <citation type="submission" date="2019-06" db="EMBL/GenBank/DDBJ databases">
        <title>Sequencing the genomes of 1000 actinobacteria strains.</title>
        <authorList>
            <person name="Klenk H.-P."/>
        </authorList>
    </citation>
    <scope>NUCLEOTIDE SEQUENCE [LARGE SCALE GENOMIC DNA]</scope>
    <source>
        <strain evidence="3 4">DSM 45456</strain>
    </source>
</reference>
<dbReference type="AlphaFoldDB" id="A0A543JGC3"/>
<evidence type="ECO:0000313" key="4">
    <source>
        <dbReference type="Proteomes" id="UP000316628"/>
    </source>
</evidence>
<name>A0A543JGC3_9PSEU</name>
<organism evidence="3 4">
    <name type="scientific">Saccharothrix saharensis</name>
    <dbReference type="NCBI Taxonomy" id="571190"/>
    <lineage>
        <taxon>Bacteria</taxon>
        <taxon>Bacillati</taxon>
        <taxon>Actinomycetota</taxon>
        <taxon>Actinomycetes</taxon>
        <taxon>Pseudonocardiales</taxon>
        <taxon>Pseudonocardiaceae</taxon>
        <taxon>Saccharothrix</taxon>
    </lineage>
</organism>
<feature type="domain" description="Polysaccharide pyruvyl transferase" evidence="2">
    <location>
        <begin position="24"/>
        <end position="327"/>
    </location>
</feature>
<feature type="coiled-coil region" evidence="1">
    <location>
        <begin position="403"/>
        <end position="448"/>
    </location>
</feature>
<proteinExistence type="predicted"/>
<dbReference type="Pfam" id="PF04230">
    <property type="entry name" value="PS_pyruv_trans"/>
    <property type="match status" value="1"/>
</dbReference>
<keyword evidence="3" id="KW-0808">Transferase</keyword>
<comment type="caution">
    <text evidence="3">The sequence shown here is derived from an EMBL/GenBank/DDBJ whole genome shotgun (WGS) entry which is preliminary data.</text>
</comment>
<dbReference type="RefSeq" id="WP_141979790.1">
    <property type="nucleotide sequence ID" value="NZ_VFPP01000001.1"/>
</dbReference>
<evidence type="ECO:0000256" key="1">
    <source>
        <dbReference type="SAM" id="Coils"/>
    </source>
</evidence>
<dbReference type="InterPro" id="IPR007345">
    <property type="entry name" value="Polysacch_pyruvyl_Trfase"/>
</dbReference>
<sequence>MSNSQDTTRPVGTVAVWGTFDLDNFGDHLFPRVTEHEITRRLAGWRVRPYSPYGHEHPCRMDGGFVADSLGDWSPRRVAELSTEVDLTLIGGGEIIHFRDDLLADAYHTTAEALAARAPSRYFVDGLGAYEAEHPVVWNAVGIPFVPSAEHAGMIKDATARREYVAVRDELSLERLRACGVERDVAVVPDLGFLLDRLVEPAVLEERLRYLRFMGWYPTDRPALIVQANRSAVHRAADIAKVLDWTLAEAVNADVVLLETGPCHGDDRFADALAARLPHRTVYRMPGGQPPEDILAAIKGSAGVVAMSFHANIAAFVFGKPWVVLDLSDQSKLRALAETMGAPDQRAVDPDTLANAIRAAFGREADPERLRRLQAAVDAHFDRVAELALASWEKRGGDPAARIAELARENELLRRAYRQLRKRQAAERVALVERLEQAENERDDVHVQWRAAIDELTARYEHDSRELAALRGTKLLRWSDPLRSVYGRVRKAGS</sequence>
<dbReference type="EMBL" id="VFPP01000001">
    <property type="protein sequence ID" value="TQM81890.1"/>
    <property type="molecule type" value="Genomic_DNA"/>
</dbReference>
<dbReference type="PANTHER" id="PTHR36836">
    <property type="entry name" value="COLANIC ACID BIOSYNTHESIS PROTEIN WCAK"/>
    <property type="match status" value="1"/>
</dbReference>
<keyword evidence="1" id="KW-0175">Coiled coil</keyword>
<dbReference type="Proteomes" id="UP000316628">
    <property type="component" value="Unassembled WGS sequence"/>
</dbReference>
<keyword evidence="4" id="KW-1185">Reference proteome</keyword>
<dbReference type="GO" id="GO:0016740">
    <property type="term" value="F:transferase activity"/>
    <property type="evidence" value="ECO:0007669"/>
    <property type="project" value="UniProtKB-KW"/>
</dbReference>
<dbReference type="PANTHER" id="PTHR36836:SF1">
    <property type="entry name" value="COLANIC ACID BIOSYNTHESIS PROTEIN WCAK"/>
    <property type="match status" value="1"/>
</dbReference>
<evidence type="ECO:0000313" key="3">
    <source>
        <dbReference type="EMBL" id="TQM81890.1"/>
    </source>
</evidence>
<accession>A0A543JGC3</accession>
<gene>
    <name evidence="3" type="ORF">FHX81_4276</name>
</gene>
<dbReference type="OrthoDB" id="3682217at2"/>